<gene>
    <name evidence="3" type="ORF">H9L14_14660</name>
</gene>
<organism evidence="3 4">
    <name type="scientific">Sphingomonas sediminicola</name>
    <dbReference type="NCBI Taxonomy" id="386874"/>
    <lineage>
        <taxon>Bacteria</taxon>
        <taxon>Pseudomonadati</taxon>
        <taxon>Pseudomonadota</taxon>
        <taxon>Alphaproteobacteria</taxon>
        <taxon>Sphingomonadales</taxon>
        <taxon>Sphingomonadaceae</taxon>
        <taxon>Sphingomonas</taxon>
    </lineage>
</organism>
<evidence type="ECO:0000313" key="3">
    <source>
        <dbReference type="EMBL" id="QNP45732.1"/>
    </source>
</evidence>
<reference evidence="3 4" key="1">
    <citation type="submission" date="2020-08" db="EMBL/GenBank/DDBJ databases">
        <title>Genome sequence of Sphingomonas sediminicola KACC 15039T.</title>
        <authorList>
            <person name="Hyun D.-W."/>
            <person name="Bae J.-W."/>
        </authorList>
    </citation>
    <scope>NUCLEOTIDE SEQUENCE [LARGE SCALE GENOMIC DNA]</scope>
    <source>
        <strain evidence="3 4">KACC 15039</strain>
    </source>
</reference>
<feature type="chain" id="PRO_5045894447" evidence="2">
    <location>
        <begin position="23"/>
        <end position="392"/>
    </location>
</feature>
<keyword evidence="4" id="KW-1185">Reference proteome</keyword>
<name>A0ABX6T9V0_9SPHN</name>
<dbReference type="Proteomes" id="UP000516105">
    <property type="component" value="Chromosome"/>
</dbReference>
<dbReference type="EMBL" id="CP060782">
    <property type="protein sequence ID" value="QNP45732.1"/>
    <property type="molecule type" value="Genomic_DNA"/>
</dbReference>
<keyword evidence="2" id="KW-0732">Signal</keyword>
<evidence type="ECO:0000313" key="4">
    <source>
        <dbReference type="Proteomes" id="UP000516105"/>
    </source>
</evidence>
<feature type="region of interest" description="Disordered" evidence="1">
    <location>
        <begin position="361"/>
        <end position="381"/>
    </location>
</feature>
<dbReference type="RefSeq" id="WP_187708685.1">
    <property type="nucleotide sequence ID" value="NZ_CP060782.1"/>
</dbReference>
<protein>
    <submittedName>
        <fullName evidence="3">Uncharacterized protein</fullName>
    </submittedName>
</protein>
<feature type="signal peptide" evidence="2">
    <location>
        <begin position="1"/>
        <end position="22"/>
    </location>
</feature>
<evidence type="ECO:0000256" key="2">
    <source>
        <dbReference type="SAM" id="SignalP"/>
    </source>
</evidence>
<sequence length="392" mass="40707">MKRFSILVAGMCAATCGAAVYAAAPAKGPPPPPPIANYYMDAATVGGFGGMMGGEGRPSMAQMMGMMSGNAPAYSHTLELRLASRTKAPAAPEANHLIPPGLQMGPSLPLIAPASPKPATQTYPYQQPKGRMVIYWGCGEHVGAGQPTVIDFAKVAAGQMPPGMANMANYARMANIPHSAPGYGEWPNKQDRRPLPVNGSLVGAHKVEGNYSPPIAFTLGQDFMPALNLRELGSLPSGAAQLGWTPAASATGYALAMFGSAQNGDVLMWSSSKSAAMATMLDYISPSEVKRLIGTGHVLSPQTTQCTLPSEVVKASPAGMIMMIGYGPQAYFAEAPKAPKWTATARFKTVSSIMLGMPQMGGQDGAASGQPQPKKKKKFGIGDVLKGAIPGQ</sequence>
<accession>A0ABX6T9V0</accession>
<proteinExistence type="predicted"/>
<evidence type="ECO:0000256" key="1">
    <source>
        <dbReference type="SAM" id="MobiDB-lite"/>
    </source>
</evidence>